<dbReference type="EnsemblMetazoa" id="GAUT007881-RA">
    <property type="protein sequence ID" value="GAUT007881-PA"/>
    <property type="gene ID" value="GAUT007881"/>
</dbReference>
<accession>A0A1A9UKY6</accession>
<keyword evidence="2" id="KW-1185">Reference proteome</keyword>
<protein>
    <submittedName>
        <fullName evidence="1">Uncharacterized protein</fullName>
    </submittedName>
</protein>
<evidence type="ECO:0000313" key="2">
    <source>
        <dbReference type="Proteomes" id="UP000078200"/>
    </source>
</evidence>
<dbReference type="AlphaFoldDB" id="A0A1A9UKY6"/>
<dbReference type="VEuPathDB" id="VectorBase:GAUT007881"/>
<reference evidence="1" key="1">
    <citation type="submission" date="2020-05" db="UniProtKB">
        <authorList>
            <consortium name="EnsemblMetazoa"/>
        </authorList>
    </citation>
    <scope>IDENTIFICATION</scope>
    <source>
        <strain evidence="1">TTRI</strain>
    </source>
</reference>
<name>A0A1A9UKY6_GLOAU</name>
<organism evidence="1 2">
    <name type="scientific">Glossina austeni</name>
    <name type="common">Savannah tsetse fly</name>
    <dbReference type="NCBI Taxonomy" id="7395"/>
    <lineage>
        <taxon>Eukaryota</taxon>
        <taxon>Metazoa</taxon>
        <taxon>Ecdysozoa</taxon>
        <taxon>Arthropoda</taxon>
        <taxon>Hexapoda</taxon>
        <taxon>Insecta</taxon>
        <taxon>Pterygota</taxon>
        <taxon>Neoptera</taxon>
        <taxon>Endopterygota</taxon>
        <taxon>Diptera</taxon>
        <taxon>Brachycera</taxon>
        <taxon>Muscomorpha</taxon>
        <taxon>Hippoboscoidea</taxon>
        <taxon>Glossinidae</taxon>
        <taxon>Glossina</taxon>
    </lineage>
</organism>
<proteinExistence type="predicted"/>
<sequence length="240" mass="27304">MQRYTPLSEREVADATTRHYNNKNNLAKLHWWHASVPKLTLQQQQELLHLQQQQQNVAPLVTITQGASTSNLENDCNHYSNANLSINYSSNQSHVIVTPSKQSAHHHGYQQTSARKKLYQHTSTSDEAFHFDQQTNKMSVLDNQFSIEEDQEHVCQDSILLTNELQPSPLVYNVSVLSSVLSSIHFEFPLMETAGSMSELMCLHTSEITISLSNEHKQNIGDYAAAWKHCVESLAYKCDH</sequence>
<evidence type="ECO:0000313" key="1">
    <source>
        <dbReference type="EnsemblMetazoa" id="GAUT007881-PA"/>
    </source>
</evidence>
<dbReference type="Proteomes" id="UP000078200">
    <property type="component" value="Unassembled WGS sequence"/>
</dbReference>